<keyword evidence="1" id="KW-1133">Transmembrane helix</keyword>
<keyword evidence="1" id="KW-0812">Transmembrane</keyword>
<organism evidence="2">
    <name type="scientific">Shewanella oncorhynchi</name>
    <dbReference type="NCBI Taxonomy" id="2726434"/>
    <lineage>
        <taxon>Bacteria</taxon>
        <taxon>Pseudomonadati</taxon>
        <taxon>Pseudomonadota</taxon>
        <taxon>Gammaproteobacteria</taxon>
        <taxon>Alteromonadales</taxon>
        <taxon>Shewanellaceae</taxon>
        <taxon>Shewanella</taxon>
    </lineage>
</organism>
<dbReference type="EMBL" id="CP132914">
    <property type="protein sequence ID" value="WMB74039.1"/>
    <property type="molecule type" value="Genomic_DNA"/>
</dbReference>
<evidence type="ECO:0000256" key="1">
    <source>
        <dbReference type="SAM" id="Phobius"/>
    </source>
</evidence>
<dbReference type="AlphaFoldDB" id="A0AA50KF44"/>
<protein>
    <submittedName>
        <fullName evidence="2">PepSY-associated TM helix domain-containing protein</fullName>
    </submittedName>
</protein>
<dbReference type="Proteomes" id="UP001236800">
    <property type="component" value="Chromosome"/>
</dbReference>
<feature type="transmembrane region" description="Helical" evidence="1">
    <location>
        <begin position="173"/>
        <end position="195"/>
    </location>
</feature>
<name>A0AA50KF44_9GAMM</name>
<accession>A0AA50KF44</accession>
<feature type="transmembrane region" description="Helical" evidence="1">
    <location>
        <begin position="44"/>
        <end position="66"/>
    </location>
</feature>
<sequence length="226" mass="25096">MQLISLFSCIGKADSGGISLWFVFESASLKLRVSKSSLSFARIIHVYVSMALLLLMLFFAVTGITLNHPNWFSQADQEPKREQVPIPAYLLPVNAQDSQWRLAAGHWLKSEWAMDMASADIDEDEISLVSKGPGTYRSLTLDLLDGQAYVETLDYGVVAVVNDLHKGRNTGTAWAWILDLSAVLIILFSLTGAYLLLPQTKRLKKSLLYMVLVSSSCGLVYVYFVP</sequence>
<feature type="transmembrane region" description="Helical" evidence="1">
    <location>
        <begin position="207"/>
        <end position="224"/>
    </location>
</feature>
<dbReference type="KEGG" id="sog:RA178_05320"/>
<gene>
    <name evidence="2" type="ORF">RA178_05320</name>
</gene>
<evidence type="ECO:0000313" key="2">
    <source>
        <dbReference type="EMBL" id="WMB74039.1"/>
    </source>
</evidence>
<reference evidence="2" key="1">
    <citation type="submission" date="2023-08" db="EMBL/GenBank/DDBJ databases">
        <title>Complete genome sequence of Shewanella oncorhynchi Z-P2, a siderophore putrebactin-producing bacterium.</title>
        <authorList>
            <person name="Zhang Y."/>
        </authorList>
    </citation>
    <scope>NUCLEOTIDE SEQUENCE</scope>
    <source>
        <strain evidence="2">Z-P2</strain>
    </source>
</reference>
<dbReference type="PANTHER" id="PTHR40115">
    <property type="entry name" value="INNER MEMBRANE PROTEIN WITH PEPSY TM HELIX"/>
    <property type="match status" value="1"/>
</dbReference>
<dbReference type="Pfam" id="PF16357">
    <property type="entry name" value="PepSY_TM_like_2"/>
    <property type="match status" value="1"/>
</dbReference>
<keyword evidence="1" id="KW-0472">Membrane</keyword>
<proteinExistence type="predicted"/>
<dbReference type="PANTHER" id="PTHR40115:SF1">
    <property type="entry name" value="INNER MEMBRANE PROTEIN WITH PEPSY TM HELIX"/>
    <property type="match status" value="1"/>
</dbReference>
<dbReference type="InterPro" id="IPR032307">
    <property type="entry name" value="PepSY_TM-like_2"/>
</dbReference>